<reference evidence="2 3" key="1">
    <citation type="submission" date="2015-08" db="EMBL/GenBank/DDBJ databases">
        <title>Emmonsia species relationships and genome sequence.</title>
        <authorList>
            <person name="Cuomo C.A."/>
            <person name="Schwartz I.S."/>
            <person name="Kenyon C."/>
            <person name="De Hoog G.S."/>
            <person name="Govender N.P."/>
            <person name="Botha A."/>
            <person name="Moreno L."/>
            <person name="De Vries M."/>
            <person name="Munoz J.F."/>
            <person name="Stielow J.B."/>
        </authorList>
    </citation>
    <scope>NUCLEOTIDE SEQUENCE [LARGE SCALE GENOMIC DNA]</scope>
    <source>
        <strain evidence="2 3">EI222</strain>
    </source>
</reference>
<sequence length="111" mass="12247">MDSTALASKKRCQGQHRKDGSTTSSPPSTVVSRPASSPTCSHNPLKLDQSRADNSQLHTENGRLREENGRLREENARLRNQVAQLNNSIDLMVQAMHTGPAVEPEDRPFNS</sequence>
<dbReference type="Proteomes" id="UP000242791">
    <property type="component" value="Unassembled WGS sequence"/>
</dbReference>
<keyword evidence="3" id="KW-1185">Reference proteome</keyword>
<feature type="compositionally biased region" description="Low complexity" evidence="1">
    <location>
        <begin position="21"/>
        <end position="39"/>
    </location>
</feature>
<name>A0A1J9Q9W0_9EURO</name>
<dbReference type="EMBL" id="LGTZ01000346">
    <property type="protein sequence ID" value="OJD25606.1"/>
    <property type="molecule type" value="Genomic_DNA"/>
</dbReference>
<accession>A0A1J9Q9W0</accession>
<proteinExistence type="predicted"/>
<dbReference type="AlphaFoldDB" id="A0A1J9Q9W0"/>
<dbReference type="VEuPathDB" id="FungiDB:ACJ73_03031"/>
<evidence type="ECO:0000313" key="3">
    <source>
        <dbReference type="Proteomes" id="UP000242791"/>
    </source>
</evidence>
<feature type="region of interest" description="Disordered" evidence="1">
    <location>
        <begin position="1"/>
        <end position="72"/>
    </location>
</feature>
<gene>
    <name evidence="2" type="ORF">ACJ73_03031</name>
</gene>
<organism evidence="2 3">
    <name type="scientific">Blastomyces percursus</name>
    <dbReference type="NCBI Taxonomy" id="1658174"/>
    <lineage>
        <taxon>Eukaryota</taxon>
        <taxon>Fungi</taxon>
        <taxon>Dikarya</taxon>
        <taxon>Ascomycota</taxon>
        <taxon>Pezizomycotina</taxon>
        <taxon>Eurotiomycetes</taxon>
        <taxon>Eurotiomycetidae</taxon>
        <taxon>Onygenales</taxon>
        <taxon>Ajellomycetaceae</taxon>
        <taxon>Blastomyces</taxon>
    </lineage>
</organism>
<evidence type="ECO:0000313" key="2">
    <source>
        <dbReference type="EMBL" id="OJD25606.1"/>
    </source>
</evidence>
<feature type="compositionally biased region" description="Basic and acidic residues" evidence="1">
    <location>
        <begin position="60"/>
        <end position="72"/>
    </location>
</feature>
<protein>
    <submittedName>
        <fullName evidence="2">Uncharacterized protein</fullName>
    </submittedName>
</protein>
<evidence type="ECO:0000256" key="1">
    <source>
        <dbReference type="SAM" id="MobiDB-lite"/>
    </source>
</evidence>
<comment type="caution">
    <text evidence="2">The sequence shown here is derived from an EMBL/GenBank/DDBJ whole genome shotgun (WGS) entry which is preliminary data.</text>
</comment>
<dbReference type="Gene3D" id="1.20.5.170">
    <property type="match status" value="1"/>
</dbReference>